<evidence type="ECO:0000313" key="1">
    <source>
        <dbReference type="EMBL" id="KZX22059.1"/>
    </source>
</evidence>
<dbReference type="AlphaFoldDB" id="A0A162GJ65"/>
<proteinExistence type="predicted"/>
<gene>
    <name evidence="1" type="ORF">ACH61_00843</name>
</gene>
<comment type="caution">
    <text evidence="1">The sequence shown here is derived from an EMBL/GenBank/DDBJ whole genome shotgun (WGS) entry which is preliminary data.</text>
</comment>
<evidence type="ECO:0000313" key="2">
    <source>
        <dbReference type="Proteomes" id="UP000076717"/>
    </source>
</evidence>
<dbReference type="EMBL" id="LIIN01000017">
    <property type="protein sequence ID" value="KZX22059.1"/>
    <property type="molecule type" value="Genomic_DNA"/>
</dbReference>
<name>A0A162GJ65_9MICO</name>
<protein>
    <submittedName>
        <fullName evidence="1">Uncharacterized protein</fullName>
    </submittedName>
</protein>
<reference evidence="1 2" key="1">
    <citation type="submission" date="2015-08" db="EMBL/GenBank/DDBJ databases">
        <title>Draft Genome Sequence of Rathayibacter sp. Strain VKM Ac-2596 Isolated from Leaf Gall Induced by Plant-Parasitic Nematodes.</title>
        <authorList>
            <person name="Vasilenko O.V."/>
            <person name="Starodumova I.P."/>
            <person name="Tarlachkov S.V."/>
            <person name="Dorofeeva L.V."/>
            <person name="Evtushenko L.I."/>
        </authorList>
    </citation>
    <scope>NUCLEOTIDE SEQUENCE [LARGE SCALE GENOMIC DNA]</scope>
    <source>
        <strain evidence="1 2">VKM Ac-2596</strain>
    </source>
</reference>
<accession>A0A162GJ65</accession>
<keyword evidence="2" id="KW-1185">Reference proteome</keyword>
<organism evidence="1 2">
    <name type="scientific">Rathayibacter tanaceti</name>
    <dbReference type="NCBI Taxonomy" id="1671680"/>
    <lineage>
        <taxon>Bacteria</taxon>
        <taxon>Bacillati</taxon>
        <taxon>Actinomycetota</taxon>
        <taxon>Actinomycetes</taxon>
        <taxon>Micrococcales</taxon>
        <taxon>Microbacteriaceae</taxon>
        <taxon>Rathayibacter</taxon>
    </lineage>
</organism>
<dbReference type="Proteomes" id="UP000076717">
    <property type="component" value="Unassembled WGS sequence"/>
</dbReference>
<sequence length="36" mass="3671">MPQAVRAASGTPAASTCERVEGFLAIETLGTLTYSA</sequence>